<organism evidence="2 3">
    <name type="scientific">Euzebyella marina</name>
    <dbReference type="NCBI Taxonomy" id="1761453"/>
    <lineage>
        <taxon>Bacteria</taxon>
        <taxon>Pseudomonadati</taxon>
        <taxon>Bacteroidota</taxon>
        <taxon>Flavobacteriia</taxon>
        <taxon>Flavobacteriales</taxon>
        <taxon>Flavobacteriaceae</taxon>
        <taxon>Euzebyella</taxon>
    </lineage>
</organism>
<dbReference type="EMBL" id="CP032050">
    <property type="protein sequence ID" value="AYN67471.1"/>
    <property type="molecule type" value="Genomic_DNA"/>
</dbReference>
<sequence length="245" mass="28128">MLRSIAPLKNNIWIIRYLAKLKNHLKKYADFVESHPLIRLLDSISKLGIVFAAIFWILEIDDRKEERENLRKQRIYRAWEIITFTELMPSSHARKSALEDLVKSKQKLDGIDLRIANLDDANLAGASFSRSVLNNISFIDANLQNVNFDYCFLDEVDFSNSNLKDASFKGAVIKNSSFTSVKTINSLNFSKAILLNNTGLKVKSKLVDSVTLKKIKSIWEKPSDYLDDEELRNIIIEIDSILEFN</sequence>
<dbReference type="Gene3D" id="2.160.20.80">
    <property type="entry name" value="E3 ubiquitin-protein ligase SopA"/>
    <property type="match status" value="1"/>
</dbReference>
<evidence type="ECO:0000313" key="2">
    <source>
        <dbReference type="EMBL" id="AYN67471.1"/>
    </source>
</evidence>
<keyword evidence="1" id="KW-0677">Repeat</keyword>
<dbReference type="OrthoDB" id="1419611at2"/>
<dbReference type="PANTHER" id="PTHR47485">
    <property type="entry name" value="THYLAKOID LUMENAL 17.4 KDA PROTEIN, CHLOROPLASTIC"/>
    <property type="match status" value="1"/>
</dbReference>
<accession>A0A3G2L5K7</accession>
<dbReference type="RefSeq" id="WP_121848487.1">
    <property type="nucleotide sequence ID" value="NZ_CP032050.1"/>
</dbReference>
<evidence type="ECO:0000313" key="3">
    <source>
        <dbReference type="Proteomes" id="UP000276309"/>
    </source>
</evidence>
<dbReference type="KEGG" id="emar:D1013_08910"/>
<dbReference type="InterPro" id="IPR001646">
    <property type="entry name" value="5peptide_repeat"/>
</dbReference>
<gene>
    <name evidence="2" type="ORF">D1013_08910</name>
</gene>
<dbReference type="SUPFAM" id="SSF141571">
    <property type="entry name" value="Pentapeptide repeat-like"/>
    <property type="match status" value="1"/>
</dbReference>
<keyword evidence="3" id="KW-1185">Reference proteome</keyword>
<evidence type="ECO:0008006" key="4">
    <source>
        <dbReference type="Google" id="ProtNLM"/>
    </source>
</evidence>
<dbReference type="AlphaFoldDB" id="A0A3G2L5K7"/>
<dbReference type="Proteomes" id="UP000276309">
    <property type="component" value="Chromosome"/>
</dbReference>
<dbReference type="PANTHER" id="PTHR47485:SF1">
    <property type="entry name" value="THYLAKOID LUMENAL 17.4 KDA PROTEIN, CHLOROPLASTIC"/>
    <property type="match status" value="1"/>
</dbReference>
<evidence type="ECO:0000256" key="1">
    <source>
        <dbReference type="ARBA" id="ARBA00022737"/>
    </source>
</evidence>
<dbReference type="Pfam" id="PF13599">
    <property type="entry name" value="Pentapeptide_4"/>
    <property type="match status" value="1"/>
</dbReference>
<reference evidence="2 3" key="1">
    <citation type="submission" date="2018-08" db="EMBL/GenBank/DDBJ databases">
        <title>The reduced genetic potential of extracellular carbohydrate catabolism in Euzebyella marina RN62, a Flavobacteriia bacterium isolated from the hadal water.</title>
        <authorList>
            <person name="Xue C."/>
        </authorList>
    </citation>
    <scope>NUCLEOTIDE SEQUENCE [LARGE SCALE GENOMIC DNA]</scope>
    <source>
        <strain evidence="2 3">RN62</strain>
    </source>
</reference>
<name>A0A3G2L5K7_9FLAO</name>
<protein>
    <recommendedName>
        <fullName evidence="4">Pentapeptide repeat-containing protein</fullName>
    </recommendedName>
</protein>
<proteinExistence type="predicted"/>